<dbReference type="Proteomes" id="UP000762676">
    <property type="component" value="Unassembled WGS sequence"/>
</dbReference>
<name>A0AAV4ECS0_9GAST</name>
<proteinExistence type="predicted"/>
<sequence length="85" mass="9245">MDGPSFDELLGLVEPLIRKEDTVMRASIPPSERLSITLMYLASGNSFQDLKFLTATSPQAIGMLVIDTCEAIIGCLKGRETIKVS</sequence>
<protein>
    <submittedName>
        <fullName evidence="1">Uncharacterized protein</fullName>
    </submittedName>
</protein>
<dbReference type="AlphaFoldDB" id="A0AAV4ECS0"/>
<gene>
    <name evidence="1" type="ORF">ElyMa_005361700</name>
</gene>
<accession>A0AAV4ECS0</accession>
<reference evidence="1 2" key="1">
    <citation type="journal article" date="2021" name="Elife">
        <title>Chloroplast acquisition without the gene transfer in kleptoplastic sea slugs, Plakobranchus ocellatus.</title>
        <authorList>
            <person name="Maeda T."/>
            <person name="Takahashi S."/>
            <person name="Yoshida T."/>
            <person name="Shimamura S."/>
            <person name="Takaki Y."/>
            <person name="Nagai Y."/>
            <person name="Toyoda A."/>
            <person name="Suzuki Y."/>
            <person name="Arimoto A."/>
            <person name="Ishii H."/>
            <person name="Satoh N."/>
            <person name="Nishiyama T."/>
            <person name="Hasebe M."/>
            <person name="Maruyama T."/>
            <person name="Minagawa J."/>
            <person name="Obokata J."/>
            <person name="Shigenobu S."/>
        </authorList>
    </citation>
    <scope>NUCLEOTIDE SEQUENCE [LARGE SCALE GENOMIC DNA]</scope>
</reference>
<dbReference type="EMBL" id="BMAT01010684">
    <property type="protein sequence ID" value="GFR58485.1"/>
    <property type="molecule type" value="Genomic_DNA"/>
</dbReference>
<organism evidence="1 2">
    <name type="scientific">Elysia marginata</name>
    <dbReference type="NCBI Taxonomy" id="1093978"/>
    <lineage>
        <taxon>Eukaryota</taxon>
        <taxon>Metazoa</taxon>
        <taxon>Spiralia</taxon>
        <taxon>Lophotrochozoa</taxon>
        <taxon>Mollusca</taxon>
        <taxon>Gastropoda</taxon>
        <taxon>Heterobranchia</taxon>
        <taxon>Euthyneura</taxon>
        <taxon>Panpulmonata</taxon>
        <taxon>Sacoglossa</taxon>
        <taxon>Placobranchoidea</taxon>
        <taxon>Plakobranchidae</taxon>
        <taxon>Elysia</taxon>
    </lineage>
</organism>
<comment type="caution">
    <text evidence="1">The sequence shown here is derived from an EMBL/GenBank/DDBJ whole genome shotgun (WGS) entry which is preliminary data.</text>
</comment>
<keyword evidence="2" id="KW-1185">Reference proteome</keyword>
<evidence type="ECO:0000313" key="2">
    <source>
        <dbReference type="Proteomes" id="UP000762676"/>
    </source>
</evidence>
<evidence type="ECO:0000313" key="1">
    <source>
        <dbReference type="EMBL" id="GFR58485.1"/>
    </source>
</evidence>